<dbReference type="PANTHER" id="PTHR43394:SF11">
    <property type="entry name" value="ATP-BINDING CASSETTE TRANSPORTER"/>
    <property type="match status" value="1"/>
</dbReference>
<keyword evidence="3 7" id="KW-0812">Transmembrane</keyword>
<dbReference type="GO" id="GO:0090374">
    <property type="term" value="P:oligopeptide export from mitochondrion"/>
    <property type="evidence" value="ECO:0007669"/>
    <property type="project" value="TreeGrafter"/>
</dbReference>
<feature type="transmembrane region" description="Helical" evidence="7">
    <location>
        <begin position="99"/>
        <end position="119"/>
    </location>
</feature>
<feature type="transmembrane region" description="Helical" evidence="7">
    <location>
        <begin position="336"/>
        <end position="355"/>
    </location>
</feature>
<dbReference type="GO" id="GO:0005524">
    <property type="term" value="F:ATP binding"/>
    <property type="evidence" value="ECO:0007669"/>
    <property type="project" value="InterPro"/>
</dbReference>
<evidence type="ECO:0000259" key="8">
    <source>
        <dbReference type="PROSITE" id="PS50929"/>
    </source>
</evidence>
<feature type="domain" description="ABC transmembrane type-1" evidence="8">
    <location>
        <begin position="55"/>
        <end position="363"/>
    </location>
</feature>
<dbReference type="OMA" id="FARGWDM"/>
<dbReference type="STRING" id="761204.W2QDK0"/>
<evidence type="ECO:0000256" key="2">
    <source>
        <dbReference type="ARBA" id="ARBA00022448"/>
    </source>
</evidence>
<dbReference type="InterPro" id="IPR011527">
    <property type="entry name" value="ABC1_TM_dom"/>
</dbReference>
<proteinExistence type="predicted"/>
<dbReference type="RefSeq" id="XP_008904370.1">
    <property type="nucleotide sequence ID" value="XM_008906122.1"/>
</dbReference>
<dbReference type="SUPFAM" id="SSF90123">
    <property type="entry name" value="ABC transporter transmembrane region"/>
    <property type="match status" value="1"/>
</dbReference>
<reference evidence="10" key="1">
    <citation type="submission" date="2011-12" db="EMBL/GenBank/DDBJ databases">
        <authorList>
            <consortium name="The Broad Institute Genome Sequencing Platform"/>
            <person name="Russ C."/>
            <person name="Tyler B."/>
            <person name="Panabieres F."/>
            <person name="Shan W."/>
            <person name="Tripathy S."/>
            <person name="Grunwald N."/>
            <person name="Machado M."/>
            <person name="Young S.K."/>
            <person name="Zeng Q."/>
            <person name="Gargeya S."/>
            <person name="Fitzgerald M."/>
            <person name="Haas B."/>
            <person name="Abouelleil A."/>
            <person name="Alvarado L."/>
            <person name="Arachchi H.M."/>
            <person name="Berlin A."/>
            <person name="Chapman S.B."/>
            <person name="Gearin G."/>
            <person name="Goldberg J."/>
            <person name="Griggs A."/>
            <person name="Gujja S."/>
            <person name="Hansen M."/>
            <person name="Heiman D."/>
            <person name="Howarth C."/>
            <person name="Larimer J."/>
            <person name="Lui A."/>
            <person name="MacDonald P.J.P."/>
            <person name="McCowen C."/>
            <person name="Montmayeur A."/>
            <person name="Murphy C."/>
            <person name="Neiman D."/>
            <person name="Pearson M."/>
            <person name="Priest M."/>
            <person name="Roberts A."/>
            <person name="Saif S."/>
            <person name="Shea T."/>
            <person name="Sisk P."/>
            <person name="Stolte C."/>
            <person name="Sykes S."/>
            <person name="Wortman J."/>
            <person name="Nusbaum C."/>
            <person name="Birren B."/>
        </authorList>
    </citation>
    <scope>NUCLEOTIDE SEQUENCE [LARGE SCALE GENOMIC DNA]</scope>
    <source>
        <strain evidence="10">INRA-310</strain>
    </source>
</reference>
<evidence type="ECO:0000256" key="3">
    <source>
        <dbReference type="ARBA" id="ARBA00022692"/>
    </source>
</evidence>
<dbReference type="Gene3D" id="1.20.1560.10">
    <property type="entry name" value="ABC transporter type 1, transmembrane domain"/>
    <property type="match status" value="1"/>
</dbReference>
<dbReference type="OrthoDB" id="6500128at2759"/>
<evidence type="ECO:0000313" key="10">
    <source>
        <dbReference type="Proteomes" id="UP000018817"/>
    </source>
</evidence>
<dbReference type="GO" id="GO:0015421">
    <property type="term" value="F:ABC-type oligopeptide transporter activity"/>
    <property type="evidence" value="ECO:0007669"/>
    <property type="project" value="TreeGrafter"/>
</dbReference>
<dbReference type="VEuPathDB" id="FungiDB:PPTG_22764"/>
<dbReference type="PANTHER" id="PTHR43394">
    <property type="entry name" value="ATP-DEPENDENT PERMEASE MDL1, MITOCHONDRIAL"/>
    <property type="match status" value="1"/>
</dbReference>
<dbReference type="InterPro" id="IPR036640">
    <property type="entry name" value="ABC1_TM_sf"/>
</dbReference>
<dbReference type="AlphaFoldDB" id="W2QDK0"/>
<dbReference type="EMBL" id="KI669582">
    <property type="protein sequence ID" value="ETN10609.1"/>
    <property type="molecule type" value="Genomic_DNA"/>
</dbReference>
<keyword evidence="6 7" id="KW-0472">Membrane</keyword>
<feature type="transmembrane region" description="Helical" evidence="7">
    <location>
        <begin position="199"/>
        <end position="219"/>
    </location>
</feature>
<evidence type="ECO:0000256" key="4">
    <source>
        <dbReference type="ARBA" id="ARBA00022737"/>
    </source>
</evidence>
<dbReference type="GeneID" id="20191363"/>
<dbReference type="GO" id="GO:0005743">
    <property type="term" value="C:mitochondrial inner membrane"/>
    <property type="evidence" value="ECO:0007669"/>
    <property type="project" value="TreeGrafter"/>
</dbReference>
<name>W2QDK0_PHYN3</name>
<comment type="subcellular location">
    <subcellularLocation>
        <location evidence="1">Membrane</location>
        <topology evidence="1">Multi-pass membrane protein</topology>
    </subcellularLocation>
</comment>
<accession>W2QDK0</accession>
<keyword evidence="2" id="KW-0813">Transport</keyword>
<dbReference type="PROSITE" id="PS50929">
    <property type="entry name" value="ABC_TM1F"/>
    <property type="match status" value="1"/>
</dbReference>
<evidence type="ECO:0000256" key="1">
    <source>
        <dbReference type="ARBA" id="ARBA00004141"/>
    </source>
</evidence>
<feature type="transmembrane region" description="Helical" evidence="7">
    <location>
        <begin position="54"/>
        <end position="79"/>
    </location>
</feature>
<gene>
    <name evidence="9" type="ORF">PPTG_22764</name>
</gene>
<evidence type="ECO:0000256" key="6">
    <source>
        <dbReference type="ARBA" id="ARBA00023136"/>
    </source>
</evidence>
<dbReference type="Proteomes" id="UP000018817">
    <property type="component" value="Unassembled WGS sequence"/>
</dbReference>
<dbReference type="InterPro" id="IPR039421">
    <property type="entry name" value="Type_1_exporter"/>
</dbReference>
<reference evidence="9 10" key="2">
    <citation type="submission" date="2013-11" db="EMBL/GenBank/DDBJ databases">
        <title>The Genome Sequence of Phytophthora parasitica INRA-310.</title>
        <authorList>
            <consortium name="The Broad Institute Genomics Platform"/>
            <person name="Russ C."/>
            <person name="Tyler B."/>
            <person name="Panabieres F."/>
            <person name="Shan W."/>
            <person name="Tripathy S."/>
            <person name="Grunwald N."/>
            <person name="Machado M."/>
            <person name="Johnson C.S."/>
            <person name="Arredondo F."/>
            <person name="Hong C."/>
            <person name="Coffey M."/>
            <person name="Young S.K."/>
            <person name="Zeng Q."/>
            <person name="Gargeya S."/>
            <person name="Fitzgerald M."/>
            <person name="Abouelleil A."/>
            <person name="Alvarado L."/>
            <person name="Chapman S.B."/>
            <person name="Gainer-Dewar J."/>
            <person name="Goldberg J."/>
            <person name="Griggs A."/>
            <person name="Gujja S."/>
            <person name="Hansen M."/>
            <person name="Howarth C."/>
            <person name="Imamovic A."/>
            <person name="Ireland A."/>
            <person name="Larimer J."/>
            <person name="McCowan C."/>
            <person name="Murphy C."/>
            <person name="Pearson M."/>
            <person name="Poon T.W."/>
            <person name="Priest M."/>
            <person name="Roberts A."/>
            <person name="Saif S."/>
            <person name="Shea T."/>
            <person name="Sykes S."/>
            <person name="Wortman J."/>
            <person name="Nusbaum C."/>
            <person name="Birren B."/>
        </authorList>
    </citation>
    <scope>NUCLEOTIDE SEQUENCE [LARGE SCALE GENOMIC DNA]</scope>
    <source>
        <strain evidence="9 10">INRA-310</strain>
    </source>
</reference>
<protein>
    <recommendedName>
        <fullName evidence="8">ABC transmembrane type-1 domain-containing protein</fullName>
    </recommendedName>
</protein>
<evidence type="ECO:0000313" key="9">
    <source>
        <dbReference type="EMBL" id="ETN10609.1"/>
    </source>
</evidence>
<dbReference type="Pfam" id="PF00664">
    <property type="entry name" value="ABC_membrane"/>
    <property type="match status" value="1"/>
</dbReference>
<evidence type="ECO:0000256" key="7">
    <source>
        <dbReference type="SAM" id="Phobius"/>
    </source>
</evidence>
<feature type="transmembrane region" description="Helical" evidence="7">
    <location>
        <begin position="304"/>
        <end position="324"/>
    </location>
</feature>
<organism evidence="9 10">
    <name type="scientific">Phytophthora nicotianae (strain INRA-310)</name>
    <name type="common">Phytophthora parasitica</name>
    <dbReference type="NCBI Taxonomy" id="761204"/>
    <lineage>
        <taxon>Eukaryota</taxon>
        <taxon>Sar</taxon>
        <taxon>Stramenopiles</taxon>
        <taxon>Oomycota</taxon>
        <taxon>Peronosporomycetes</taxon>
        <taxon>Peronosporales</taxon>
        <taxon>Peronosporaceae</taxon>
        <taxon>Phytophthora</taxon>
    </lineage>
</organism>
<keyword evidence="5 7" id="KW-1133">Transmembrane helix</keyword>
<sequence length="385" mass="41424">MPPLPKSPHATPYAALSTPRGAAKAVKPSISISDTSPSFLSLYRFASPSDKVQLVLGALFAGLNGAIFPCMALVFGTAIDAFAQADGGVDLAAVNRAAFYYFLIAVALFATDCLDYILFCNSAERQMKALRGHVFAHMLYMDISWYDRSDAFELASRITGDTVKIKDGMGHKLSDSIKFTCQFFVGYIIGFARGWDMSLVMACVMPVMVLSLKYMVMLFRKRAVLSQKMYAEAGAVAEETLGSIRTVASLNGERRAIDKYNERAVLVETGNIAISKKSASVFGYRVISRIVIGNIAISKKSASVFGCMMASVWLMYAAGLWYGGSKVARAEASPGTVFQAFFGVLMGTISLSQISPNITAVAEAKGAAAEIYKILDTPSAIDNSC</sequence>
<evidence type="ECO:0000256" key="5">
    <source>
        <dbReference type="ARBA" id="ARBA00022989"/>
    </source>
</evidence>
<keyword evidence="4" id="KW-0677">Repeat</keyword>
<dbReference type="CDD" id="cd18577">
    <property type="entry name" value="ABC_6TM_Pgp_ABCB1_D1_like"/>
    <property type="match status" value="1"/>
</dbReference>